<dbReference type="GO" id="GO:0004674">
    <property type="term" value="F:protein serine/threonine kinase activity"/>
    <property type="evidence" value="ECO:0007669"/>
    <property type="project" value="UniProtKB-KW"/>
</dbReference>
<reference evidence="12 13" key="1">
    <citation type="submission" date="2024-01" db="EMBL/GenBank/DDBJ databases">
        <title>A telomere-to-telomere, gap-free genome of sweet tea (Lithocarpus litseifolius).</title>
        <authorList>
            <person name="Zhou J."/>
        </authorList>
    </citation>
    <scope>NUCLEOTIDE SEQUENCE [LARGE SCALE GENOMIC DNA]</scope>
    <source>
        <strain evidence="12">Zhou-2022a</strain>
        <tissue evidence="12">Leaf</tissue>
    </source>
</reference>
<dbReference type="InterPro" id="IPR000719">
    <property type="entry name" value="Prot_kinase_dom"/>
</dbReference>
<dbReference type="InterPro" id="IPR037176">
    <property type="entry name" value="Osmotin/thaumatin-like_sf"/>
</dbReference>
<dbReference type="SUPFAM" id="SSF49870">
    <property type="entry name" value="Osmotin, thaumatin-like protein"/>
    <property type="match status" value="1"/>
</dbReference>
<proteinExistence type="inferred from homology"/>
<keyword evidence="8" id="KW-1015">Disulfide bond</keyword>
<accession>A0AAW2DEH6</accession>
<dbReference type="Gene3D" id="1.10.510.10">
    <property type="entry name" value="Transferase(Phosphotransferase) domain 1"/>
    <property type="match status" value="1"/>
</dbReference>
<dbReference type="InterPro" id="IPR001938">
    <property type="entry name" value="Thaumatin"/>
</dbReference>
<evidence type="ECO:0000313" key="12">
    <source>
        <dbReference type="EMBL" id="KAL0009037.1"/>
    </source>
</evidence>
<dbReference type="CDD" id="cd09218">
    <property type="entry name" value="TLP-PA"/>
    <property type="match status" value="1"/>
</dbReference>
<protein>
    <recommendedName>
        <fullName evidence="11">Protein kinase domain-containing protein</fullName>
    </recommendedName>
</protein>
<evidence type="ECO:0000256" key="9">
    <source>
        <dbReference type="PROSITE-ProRule" id="PRU10141"/>
    </source>
</evidence>
<keyword evidence="3" id="KW-0964">Secreted</keyword>
<comment type="caution">
    <text evidence="12">The sequence shown here is derived from an EMBL/GenBank/DDBJ whole genome shotgun (WGS) entry which is preliminary data.</text>
</comment>
<dbReference type="InterPro" id="IPR011009">
    <property type="entry name" value="Kinase-like_dom_sf"/>
</dbReference>
<dbReference type="PROSITE" id="PS50011">
    <property type="entry name" value="PROTEIN_KINASE_DOM"/>
    <property type="match status" value="1"/>
</dbReference>
<feature type="domain" description="Protein kinase" evidence="11">
    <location>
        <begin position="6"/>
        <end position="300"/>
    </location>
</feature>
<keyword evidence="5 9" id="KW-0547">Nucleotide-binding</keyword>
<dbReference type="SMART" id="SM00220">
    <property type="entry name" value="S_TKc"/>
    <property type="match status" value="1"/>
</dbReference>
<dbReference type="Proteomes" id="UP001459277">
    <property type="component" value="Unassembled WGS sequence"/>
</dbReference>
<sequence length="475" mass="51007">MYAGLWERGPLLGKGAFGSVFLAKPTSKFRSFPSLMAVKSAEISVSATLQKEKEVFDNVQGYPFVIHCFGEDSTVEDNGDMVYNLLLEYASGGSLRDLIHNSGGCGLPESDVKRYTKCILKGLNHIHGCGYVHCDIKPENVLLVNVSASTTDGAHFVAKIADLGLAKRSWQRKKMGMDLRGTALYMAPECLIECVQEPPSDIWALGCVVCEMLTGKSPWDRGKEFNKRVLFNLIADEHELPEIPTGISRAHSATFAITNNCPFTIWPGTLTGSGGPQLSLSTGLELASGASSSLNVHPPWSGRFWARYQCSKDHFGKFSCSSGDCGSGQIECNGAGAIPPASLVEFTVATNGGRDFYDVSLVDGFNLPISVTPHGGKEGCNTISCRANLNTVCPLELAVKASDGSVIACKSACLAFNQPQYCCTGDFGSPDTCSPSNYSRIFKDQCPQAYSYAYDDKSSTFTCTGGANYAITFCP</sequence>
<dbReference type="EMBL" id="JAZDWU010000003">
    <property type="protein sequence ID" value="KAL0009037.1"/>
    <property type="molecule type" value="Genomic_DNA"/>
</dbReference>
<evidence type="ECO:0000313" key="13">
    <source>
        <dbReference type="Proteomes" id="UP001459277"/>
    </source>
</evidence>
<dbReference type="FunFam" id="2.60.110.10:FF:000002">
    <property type="entry name" value="Thaumatin-like protein 1a"/>
    <property type="match status" value="1"/>
</dbReference>
<evidence type="ECO:0000259" key="11">
    <source>
        <dbReference type="PROSITE" id="PS50011"/>
    </source>
</evidence>
<evidence type="ECO:0000256" key="1">
    <source>
        <dbReference type="ARBA" id="ARBA00004613"/>
    </source>
</evidence>
<evidence type="ECO:0000256" key="6">
    <source>
        <dbReference type="ARBA" id="ARBA00022777"/>
    </source>
</evidence>
<keyword evidence="13" id="KW-1185">Reference proteome</keyword>
<dbReference type="Gene3D" id="2.60.110.10">
    <property type="entry name" value="Thaumatin"/>
    <property type="match status" value="1"/>
</dbReference>
<dbReference type="SMART" id="SM00205">
    <property type="entry name" value="THN"/>
    <property type="match status" value="1"/>
</dbReference>
<name>A0AAW2DEH6_9ROSI</name>
<dbReference type="InterPro" id="IPR008271">
    <property type="entry name" value="Ser/Thr_kinase_AS"/>
</dbReference>
<dbReference type="Pfam" id="PF00069">
    <property type="entry name" value="Pkinase"/>
    <property type="match status" value="1"/>
</dbReference>
<dbReference type="GO" id="GO:0005576">
    <property type="term" value="C:extracellular region"/>
    <property type="evidence" value="ECO:0007669"/>
    <property type="project" value="UniProtKB-SubCell"/>
</dbReference>
<dbReference type="Pfam" id="PF00314">
    <property type="entry name" value="Thaumatin"/>
    <property type="match status" value="1"/>
</dbReference>
<dbReference type="AlphaFoldDB" id="A0AAW2DEH6"/>
<dbReference type="PROSITE" id="PS00107">
    <property type="entry name" value="PROTEIN_KINASE_ATP"/>
    <property type="match status" value="1"/>
</dbReference>
<dbReference type="PRINTS" id="PR00347">
    <property type="entry name" value="THAUMATIN"/>
</dbReference>
<dbReference type="PANTHER" id="PTHR31048">
    <property type="entry name" value="OS03G0233200 PROTEIN"/>
    <property type="match status" value="1"/>
</dbReference>
<evidence type="ECO:0000256" key="10">
    <source>
        <dbReference type="RuleBase" id="RU000304"/>
    </source>
</evidence>
<keyword evidence="6" id="KW-0418">Kinase</keyword>
<dbReference type="InterPro" id="IPR017441">
    <property type="entry name" value="Protein_kinase_ATP_BS"/>
</dbReference>
<keyword evidence="4" id="KW-0808">Transferase</keyword>
<evidence type="ECO:0000256" key="4">
    <source>
        <dbReference type="ARBA" id="ARBA00022679"/>
    </source>
</evidence>
<evidence type="ECO:0000256" key="8">
    <source>
        <dbReference type="ARBA" id="ARBA00023157"/>
    </source>
</evidence>
<dbReference type="SUPFAM" id="SSF56112">
    <property type="entry name" value="Protein kinase-like (PK-like)"/>
    <property type="match status" value="1"/>
</dbReference>
<evidence type="ECO:0000256" key="2">
    <source>
        <dbReference type="ARBA" id="ARBA00010607"/>
    </source>
</evidence>
<gene>
    <name evidence="12" type="ORF">SO802_010539</name>
</gene>
<dbReference type="GO" id="GO:0005524">
    <property type="term" value="F:ATP binding"/>
    <property type="evidence" value="ECO:0007669"/>
    <property type="project" value="UniProtKB-UniRule"/>
</dbReference>
<comment type="subcellular location">
    <subcellularLocation>
        <location evidence="1">Secreted</location>
    </subcellularLocation>
</comment>
<evidence type="ECO:0000256" key="7">
    <source>
        <dbReference type="ARBA" id="ARBA00022840"/>
    </source>
</evidence>
<organism evidence="12 13">
    <name type="scientific">Lithocarpus litseifolius</name>
    <dbReference type="NCBI Taxonomy" id="425828"/>
    <lineage>
        <taxon>Eukaryota</taxon>
        <taxon>Viridiplantae</taxon>
        <taxon>Streptophyta</taxon>
        <taxon>Embryophyta</taxon>
        <taxon>Tracheophyta</taxon>
        <taxon>Spermatophyta</taxon>
        <taxon>Magnoliopsida</taxon>
        <taxon>eudicotyledons</taxon>
        <taxon>Gunneridae</taxon>
        <taxon>Pentapetalae</taxon>
        <taxon>rosids</taxon>
        <taxon>fabids</taxon>
        <taxon>Fagales</taxon>
        <taxon>Fagaceae</taxon>
        <taxon>Lithocarpus</taxon>
    </lineage>
</organism>
<dbReference type="PROSITE" id="PS00108">
    <property type="entry name" value="PROTEIN_KINASE_ST"/>
    <property type="match status" value="1"/>
</dbReference>
<evidence type="ECO:0000256" key="3">
    <source>
        <dbReference type="ARBA" id="ARBA00022525"/>
    </source>
</evidence>
<comment type="similarity">
    <text evidence="2">Belongs to the thaumatin family.</text>
</comment>
<keyword evidence="7 9" id="KW-0067">ATP-binding</keyword>
<comment type="similarity">
    <text evidence="10">Belongs to the protein kinase superfamily.</text>
</comment>
<feature type="binding site" evidence="9">
    <location>
        <position position="39"/>
    </location>
    <ligand>
        <name>ATP</name>
        <dbReference type="ChEBI" id="CHEBI:30616"/>
    </ligand>
</feature>
<evidence type="ECO:0000256" key="5">
    <source>
        <dbReference type="ARBA" id="ARBA00022741"/>
    </source>
</evidence>
<keyword evidence="10" id="KW-0723">Serine/threonine-protein kinase</keyword>
<dbReference type="PROSITE" id="PS51367">
    <property type="entry name" value="THAUMATIN_2"/>
    <property type="match status" value="1"/>
</dbReference>